<dbReference type="Proteomes" id="UP000078550">
    <property type="component" value="Unassembled WGS sequence"/>
</dbReference>
<proteinExistence type="predicted"/>
<evidence type="ECO:0000256" key="1">
    <source>
        <dbReference type="SAM" id="MobiDB-lite"/>
    </source>
</evidence>
<reference evidence="3" key="1">
    <citation type="submission" date="2016-05" db="EMBL/GenBank/DDBJ databases">
        <authorList>
            <person name="Naeem Raeece"/>
        </authorList>
    </citation>
    <scope>NUCLEOTIDE SEQUENCE [LARGE SCALE GENOMIC DNA]</scope>
</reference>
<feature type="region of interest" description="Disordered" evidence="1">
    <location>
        <begin position="14"/>
        <end position="37"/>
    </location>
</feature>
<gene>
    <name evidence="2" type="ORF">POVWA2_034720</name>
</gene>
<dbReference type="AlphaFoldDB" id="A0A1A8Z1X4"/>
<evidence type="ECO:0000313" key="2">
    <source>
        <dbReference type="EMBL" id="SBT37908.1"/>
    </source>
</evidence>
<dbReference type="EMBL" id="FLRE01000131">
    <property type="protein sequence ID" value="SBT37908.1"/>
    <property type="molecule type" value="Genomic_DNA"/>
</dbReference>
<sequence>MLSVDNKVELVAKIGGREKKKKKKKKERKKERKSRCSTKIRYRSPFRLATTVTVNDASRGRTCKRHINSIWGWGTTPRAQGSIIALKFTRKSPRFNDNEVRWQIEKRGNKTWEKKKKKNNNNK</sequence>
<name>A0A1A8Z1X4_PLAOA</name>
<organism evidence="2 3">
    <name type="scientific">Plasmodium ovale wallikeri</name>
    <dbReference type="NCBI Taxonomy" id="864142"/>
    <lineage>
        <taxon>Eukaryota</taxon>
        <taxon>Sar</taxon>
        <taxon>Alveolata</taxon>
        <taxon>Apicomplexa</taxon>
        <taxon>Aconoidasida</taxon>
        <taxon>Haemosporida</taxon>
        <taxon>Plasmodiidae</taxon>
        <taxon>Plasmodium</taxon>
        <taxon>Plasmodium (Plasmodium)</taxon>
    </lineage>
</organism>
<protein>
    <submittedName>
        <fullName evidence="2">Uncharacterized protein</fullName>
    </submittedName>
</protein>
<evidence type="ECO:0000313" key="3">
    <source>
        <dbReference type="Proteomes" id="UP000078550"/>
    </source>
</evidence>
<feature type="compositionally biased region" description="Basic residues" evidence="1">
    <location>
        <begin position="18"/>
        <end position="37"/>
    </location>
</feature>
<accession>A0A1A8Z1X4</accession>